<name>A0ABW4TDV2_9ACTN</name>
<comment type="caution">
    <text evidence="8">The sequence shown here is derived from an EMBL/GenBank/DDBJ whole genome shotgun (WGS) entry which is preliminary data.</text>
</comment>
<dbReference type="EMBL" id="JBHUFV010000083">
    <property type="protein sequence ID" value="MFD1939538.1"/>
    <property type="molecule type" value="Genomic_DNA"/>
</dbReference>
<accession>A0ABW4TDV2</accession>
<proteinExistence type="predicted"/>
<dbReference type="SUPFAM" id="SSF103473">
    <property type="entry name" value="MFS general substrate transporter"/>
    <property type="match status" value="1"/>
</dbReference>
<feature type="domain" description="Major facilitator superfamily (MFS) profile" evidence="7">
    <location>
        <begin position="4"/>
        <end position="448"/>
    </location>
</feature>
<feature type="transmembrane region" description="Helical" evidence="6">
    <location>
        <begin position="257"/>
        <end position="282"/>
    </location>
</feature>
<feature type="transmembrane region" description="Helical" evidence="6">
    <location>
        <begin position="219"/>
        <end position="237"/>
    </location>
</feature>
<feature type="region of interest" description="Disordered" evidence="5">
    <location>
        <begin position="449"/>
        <end position="473"/>
    </location>
</feature>
<evidence type="ECO:0000259" key="7">
    <source>
        <dbReference type="PROSITE" id="PS50850"/>
    </source>
</evidence>
<feature type="transmembrane region" description="Helical" evidence="6">
    <location>
        <begin position="294"/>
        <end position="314"/>
    </location>
</feature>
<dbReference type="CDD" id="cd17321">
    <property type="entry name" value="MFS_MMR_MDR_like"/>
    <property type="match status" value="1"/>
</dbReference>
<evidence type="ECO:0000256" key="6">
    <source>
        <dbReference type="SAM" id="Phobius"/>
    </source>
</evidence>
<evidence type="ECO:0000313" key="9">
    <source>
        <dbReference type="Proteomes" id="UP001597368"/>
    </source>
</evidence>
<protein>
    <submittedName>
        <fullName evidence="8">MFS transporter</fullName>
    </submittedName>
</protein>
<evidence type="ECO:0000256" key="1">
    <source>
        <dbReference type="ARBA" id="ARBA00004651"/>
    </source>
</evidence>
<feature type="transmembrane region" description="Helical" evidence="6">
    <location>
        <begin position="129"/>
        <end position="150"/>
    </location>
</feature>
<keyword evidence="3 6" id="KW-1133">Transmembrane helix</keyword>
<dbReference type="PANTHER" id="PTHR42718:SF49">
    <property type="entry name" value="EXPORT PROTEIN"/>
    <property type="match status" value="1"/>
</dbReference>
<organism evidence="8 9">
    <name type="scientific">Nonomuraea mangrovi</name>
    <dbReference type="NCBI Taxonomy" id="2316207"/>
    <lineage>
        <taxon>Bacteria</taxon>
        <taxon>Bacillati</taxon>
        <taxon>Actinomycetota</taxon>
        <taxon>Actinomycetes</taxon>
        <taxon>Streptosporangiales</taxon>
        <taxon>Streptosporangiaceae</taxon>
        <taxon>Nonomuraea</taxon>
    </lineage>
</organism>
<dbReference type="Gene3D" id="1.20.1250.20">
    <property type="entry name" value="MFS general substrate transporter like domains"/>
    <property type="match status" value="1"/>
</dbReference>
<keyword evidence="2 6" id="KW-0812">Transmembrane</keyword>
<dbReference type="InterPro" id="IPR011701">
    <property type="entry name" value="MFS"/>
</dbReference>
<feature type="transmembrane region" description="Helical" evidence="6">
    <location>
        <begin position="156"/>
        <end position="176"/>
    </location>
</feature>
<feature type="transmembrane region" description="Helical" evidence="6">
    <location>
        <begin position="99"/>
        <end position="120"/>
    </location>
</feature>
<feature type="transmembrane region" description="Helical" evidence="6">
    <location>
        <begin position="70"/>
        <end position="93"/>
    </location>
</feature>
<feature type="compositionally biased region" description="Basic and acidic residues" evidence="5">
    <location>
        <begin position="459"/>
        <end position="473"/>
    </location>
</feature>
<comment type="subcellular location">
    <subcellularLocation>
        <location evidence="1">Cell membrane</location>
        <topology evidence="1">Multi-pass membrane protein</topology>
    </subcellularLocation>
</comment>
<evidence type="ECO:0000313" key="8">
    <source>
        <dbReference type="EMBL" id="MFD1939538.1"/>
    </source>
</evidence>
<dbReference type="PRINTS" id="PR01036">
    <property type="entry name" value="TCRTETB"/>
</dbReference>
<dbReference type="PROSITE" id="PS50850">
    <property type="entry name" value="MFS"/>
    <property type="match status" value="1"/>
</dbReference>
<evidence type="ECO:0000256" key="2">
    <source>
        <dbReference type="ARBA" id="ARBA00022692"/>
    </source>
</evidence>
<dbReference type="Gene3D" id="1.20.1720.10">
    <property type="entry name" value="Multidrug resistance protein D"/>
    <property type="match status" value="1"/>
</dbReference>
<dbReference type="PANTHER" id="PTHR42718">
    <property type="entry name" value="MAJOR FACILITATOR SUPERFAMILY MULTIDRUG TRANSPORTER MFSC"/>
    <property type="match status" value="1"/>
</dbReference>
<feature type="transmembrane region" description="Helical" evidence="6">
    <location>
        <begin position="188"/>
        <end position="207"/>
    </location>
</feature>
<dbReference type="Proteomes" id="UP001597368">
    <property type="component" value="Unassembled WGS sequence"/>
</dbReference>
<dbReference type="InterPro" id="IPR020846">
    <property type="entry name" value="MFS_dom"/>
</dbReference>
<dbReference type="InterPro" id="IPR036259">
    <property type="entry name" value="MFS_trans_sf"/>
</dbReference>
<sequence length="473" mass="47101">MRKTLLIVLLSFLTIPLTITGASVALPGIRAELGASLAATQWVVNGYNACFAAFLVFAGSLTDVLGRRRVFACGVALFCASSLAGALAGDILVLNVVRALGGIGAAAATTGGSSILAAAFDGQARSRAFGLLGAVLGAGLAFGPTAGGLLVDWLGWRAVFAVPAVISAVVLSLVGALPRLRGGEGRTVDWRGAVLFTTSLLLLIFALDEGPALGFGSPLVLGALVAAVAFGFVFVVVERRSADPMVELDLLADRRFVAFAVAAGALMGILVPLVVYLPSYLISVVGMGPGQAGLWLLMLTVPAVVLPPAGAALARVRPVATAAGSVAISGVGALLMVTVGPGSAPLGMLAPFALVGVGVGLSNGVLDGLAIAGVPQERVGAAAGLFNTARLVTETVVLAGVGAMLAALSGGRLDGPSFTVALHAACVALACLAAVATLSVITLAGTRRADGGNGPVPGRDPDRTESKESVTDW</sequence>
<gene>
    <name evidence="8" type="ORF">ACFSKW_49555</name>
</gene>
<keyword evidence="4 6" id="KW-0472">Membrane</keyword>
<reference evidence="9" key="1">
    <citation type="journal article" date="2019" name="Int. J. Syst. Evol. Microbiol.">
        <title>The Global Catalogue of Microorganisms (GCM) 10K type strain sequencing project: providing services to taxonomists for standard genome sequencing and annotation.</title>
        <authorList>
            <consortium name="The Broad Institute Genomics Platform"/>
            <consortium name="The Broad Institute Genome Sequencing Center for Infectious Disease"/>
            <person name="Wu L."/>
            <person name="Ma J."/>
        </authorList>
    </citation>
    <scope>NUCLEOTIDE SEQUENCE [LARGE SCALE GENOMIC DNA]</scope>
    <source>
        <strain evidence="9">ICMP 6774ER</strain>
    </source>
</reference>
<evidence type="ECO:0000256" key="3">
    <source>
        <dbReference type="ARBA" id="ARBA00022989"/>
    </source>
</evidence>
<feature type="transmembrane region" description="Helical" evidence="6">
    <location>
        <begin position="391"/>
        <end position="408"/>
    </location>
</feature>
<keyword evidence="9" id="KW-1185">Reference proteome</keyword>
<dbReference type="RefSeq" id="WP_379581896.1">
    <property type="nucleotide sequence ID" value="NZ_JBHUFV010000083.1"/>
</dbReference>
<evidence type="ECO:0000256" key="4">
    <source>
        <dbReference type="ARBA" id="ARBA00023136"/>
    </source>
</evidence>
<feature type="transmembrane region" description="Helical" evidence="6">
    <location>
        <begin position="321"/>
        <end position="340"/>
    </location>
</feature>
<feature type="transmembrane region" description="Helical" evidence="6">
    <location>
        <begin position="420"/>
        <end position="444"/>
    </location>
</feature>
<evidence type="ECO:0000256" key="5">
    <source>
        <dbReference type="SAM" id="MobiDB-lite"/>
    </source>
</evidence>
<feature type="transmembrane region" description="Helical" evidence="6">
    <location>
        <begin position="37"/>
        <end position="58"/>
    </location>
</feature>
<dbReference type="Pfam" id="PF07690">
    <property type="entry name" value="MFS_1"/>
    <property type="match status" value="1"/>
</dbReference>
<feature type="transmembrane region" description="Helical" evidence="6">
    <location>
        <begin position="346"/>
        <end position="370"/>
    </location>
</feature>